<dbReference type="STRING" id="1921510.BSL82_02380"/>
<reference evidence="3" key="1">
    <citation type="submission" date="2016-11" db="EMBL/GenBank/DDBJ databases">
        <title>Complete Genome Sequence of alachlor-degrading Sphingomonas sp. strain JJ-A5.</title>
        <authorList>
            <person name="Lee H."/>
            <person name="Ka J.-O."/>
        </authorList>
    </citation>
    <scope>NUCLEOTIDE SEQUENCE [LARGE SCALE GENOMIC DNA]</scope>
    <source>
        <strain evidence="3">JJ-A5</strain>
    </source>
</reference>
<dbReference type="EMBL" id="CP018221">
    <property type="protein sequence ID" value="API58294.1"/>
    <property type="molecule type" value="Genomic_DNA"/>
</dbReference>
<dbReference type="KEGG" id="sphj:BSL82_02380"/>
<dbReference type="RefSeq" id="WP_072595867.1">
    <property type="nucleotide sequence ID" value="NZ_CP018221.1"/>
</dbReference>
<dbReference type="InterPro" id="IPR025109">
    <property type="entry name" value="DUF4031"/>
</dbReference>
<protein>
    <recommendedName>
        <fullName evidence="1">DUF4031 domain-containing protein</fullName>
    </recommendedName>
</protein>
<dbReference type="AlphaFoldDB" id="A0A1L3ZRN3"/>
<evidence type="ECO:0000259" key="1">
    <source>
        <dbReference type="Pfam" id="PF13223"/>
    </source>
</evidence>
<dbReference type="Proteomes" id="UP000182063">
    <property type="component" value="Chromosome"/>
</dbReference>
<organism evidence="2 3">
    <name type="scientific">Tardibacter chloracetimidivorans</name>
    <dbReference type="NCBI Taxonomy" id="1921510"/>
    <lineage>
        <taxon>Bacteria</taxon>
        <taxon>Pseudomonadati</taxon>
        <taxon>Pseudomonadota</taxon>
        <taxon>Alphaproteobacteria</taxon>
        <taxon>Sphingomonadales</taxon>
        <taxon>Sphingomonadaceae</taxon>
        <taxon>Tardibacter</taxon>
    </lineage>
</organism>
<gene>
    <name evidence="2" type="ORF">BSL82_02380</name>
</gene>
<sequence length="96" mass="11419">MSVYVDSERNRFGRMVMCHMFADTADELHAMAARIGMRRSWYQPFSFPHYDVCLTRRGKAIEHGALVVDRRQGYLIRKAIRVRILEDEPFAREWRA</sequence>
<evidence type="ECO:0000313" key="2">
    <source>
        <dbReference type="EMBL" id="API58294.1"/>
    </source>
</evidence>
<dbReference type="OrthoDB" id="9808993at2"/>
<evidence type="ECO:0000313" key="3">
    <source>
        <dbReference type="Proteomes" id="UP000182063"/>
    </source>
</evidence>
<accession>A0A1L3ZRN3</accession>
<feature type="domain" description="DUF4031" evidence="1">
    <location>
        <begin position="3"/>
        <end position="74"/>
    </location>
</feature>
<dbReference type="Pfam" id="PF13223">
    <property type="entry name" value="DUF4031"/>
    <property type="match status" value="1"/>
</dbReference>
<proteinExistence type="predicted"/>
<keyword evidence="3" id="KW-1185">Reference proteome</keyword>
<name>A0A1L3ZRN3_9SPHN</name>